<reference evidence="3 4" key="1">
    <citation type="submission" date="2016-10" db="EMBL/GenBank/DDBJ databases">
        <authorList>
            <person name="de Groot N.N."/>
        </authorList>
    </citation>
    <scope>NUCLEOTIDE SEQUENCE [LARGE SCALE GENOMIC DNA]</scope>
    <source>
        <strain evidence="3 4">DSM 19073</strain>
    </source>
</reference>
<name>A0A1I3M0K1_9RHOB</name>
<dbReference type="EMBL" id="FORA01000002">
    <property type="protein sequence ID" value="SFI90488.1"/>
    <property type="molecule type" value="Genomic_DNA"/>
</dbReference>
<feature type="signal peptide" evidence="2">
    <location>
        <begin position="1"/>
        <end position="17"/>
    </location>
</feature>
<feature type="region of interest" description="Disordered" evidence="1">
    <location>
        <begin position="90"/>
        <end position="111"/>
    </location>
</feature>
<gene>
    <name evidence="3" type="ORF">SAMN04488095_1692</name>
</gene>
<evidence type="ECO:0008006" key="5">
    <source>
        <dbReference type="Google" id="ProtNLM"/>
    </source>
</evidence>
<dbReference type="STRING" id="390807.SAMN04488095_1692"/>
<dbReference type="RefSeq" id="WP_092779242.1">
    <property type="nucleotide sequence ID" value="NZ_FORA01000002.1"/>
</dbReference>
<organism evidence="3 4">
    <name type="scientific">Jannaschia pohangensis</name>
    <dbReference type="NCBI Taxonomy" id="390807"/>
    <lineage>
        <taxon>Bacteria</taxon>
        <taxon>Pseudomonadati</taxon>
        <taxon>Pseudomonadota</taxon>
        <taxon>Alphaproteobacteria</taxon>
        <taxon>Rhodobacterales</taxon>
        <taxon>Roseobacteraceae</taxon>
        <taxon>Jannaschia</taxon>
    </lineage>
</organism>
<evidence type="ECO:0000313" key="4">
    <source>
        <dbReference type="Proteomes" id="UP000199110"/>
    </source>
</evidence>
<evidence type="ECO:0000256" key="1">
    <source>
        <dbReference type="SAM" id="MobiDB-lite"/>
    </source>
</evidence>
<keyword evidence="2" id="KW-0732">Signal</keyword>
<keyword evidence="4" id="KW-1185">Reference proteome</keyword>
<proteinExistence type="predicted"/>
<feature type="chain" id="PRO_5011693251" description="AAA+ family ATPase" evidence="2">
    <location>
        <begin position="18"/>
        <end position="111"/>
    </location>
</feature>
<protein>
    <recommendedName>
        <fullName evidence="5">AAA+ family ATPase</fullName>
    </recommendedName>
</protein>
<sequence>MKHLMIALALTATPAAAQDTDSLMEQGLRLFMDGLMQEMEPALRDLQDLAQDAKPLLDELQKNLGEVVEDLDAYHAPEILPNGDILIRRKQPLEPDLPGGVEPNPDGSIDL</sequence>
<dbReference type="Proteomes" id="UP000199110">
    <property type="component" value="Unassembled WGS sequence"/>
</dbReference>
<dbReference type="AlphaFoldDB" id="A0A1I3M0K1"/>
<dbReference type="OrthoDB" id="7308154at2"/>
<evidence type="ECO:0000313" key="3">
    <source>
        <dbReference type="EMBL" id="SFI90488.1"/>
    </source>
</evidence>
<accession>A0A1I3M0K1</accession>
<evidence type="ECO:0000256" key="2">
    <source>
        <dbReference type="SAM" id="SignalP"/>
    </source>
</evidence>